<dbReference type="InParanoid" id="A0A543AYQ1"/>
<feature type="region of interest" description="Disordered" evidence="1">
    <location>
        <begin position="304"/>
        <end position="331"/>
    </location>
</feature>
<dbReference type="OrthoDB" id="4532668at2"/>
<evidence type="ECO:0000313" key="4">
    <source>
        <dbReference type="Proteomes" id="UP000317043"/>
    </source>
</evidence>
<keyword evidence="2" id="KW-0472">Membrane</keyword>
<dbReference type="SUPFAM" id="SSF81901">
    <property type="entry name" value="HCP-like"/>
    <property type="match status" value="1"/>
</dbReference>
<dbReference type="AlphaFoldDB" id="A0A543AYQ1"/>
<protein>
    <submittedName>
        <fullName evidence="3">TPR repeat protein</fullName>
    </submittedName>
</protein>
<feature type="transmembrane region" description="Helical" evidence="2">
    <location>
        <begin position="20"/>
        <end position="39"/>
    </location>
</feature>
<keyword evidence="2" id="KW-1133">Transmembrane helix</keyword>
<proteinExistence type="predicted"/>
<dbReference type="InterPro" id="IPR027417">
    <property type="entry name" value="P-loop_NTPase"/>
</dbReference>
<feature type="compositionally biased region" description="Acidic residues" evidence="1">
    <location>
        <begin position="697"/>
        <end position="706"/>
    </location>
</feature>
<keyword evidence="4" id="KW-1185">Reference proteome</keyword>
<dbReference type="EMBL" id="VFOW01000001">
    <property type="protein sequence ID" value="TQL77702.1"/>
    <property type="molecule type" value="Genomic_DNA"/>
</dbReference>
<feature type="transmembrane region" description="Helical" evidence="2">
    <location>
        <begin position="51"/>
        <end position="69"/>
    </location>
</feature>
<dbReference type="InterPro" id="IPR011990">
    <property type="entry name" value="TPR-like_helical_dom_sf"/>
</dbReference>
<feature type="compositionally biased region" description="Low complexity" evidence="1">
    <location>
        <begin position="710"/>
        <end position="723"/>
    </location>
</feature>
<dbReference type="Proteomes" id="UP000317043">
    <property type="component" value="Unassembled WGS sequence"/>
</dbReference>
<evidence type="ECO:0000256" key="2">
    <source>
        <dbReference type="SAM" id="Phobius"/>
    </source>
</evidence>
<organism evidence="3 4">
    <name type="scientific">Stackebrandtia endophytica</name>
    <dbReference type="NCBI Taxonomy" id="1496996"/>
    <lineage>
        <taxon>Bacteria</taxon>
        <taxon>Bacillati</taxon>
        <taxon>Actinomycetota</taxon>
        <taxon>Actinomycetes</taxon>
        <taxon>Glycomycetales</taxon>
        <taxon>Glycomycetaceae</taxon>
        <taxon>Stackebrandtia</taxon>
    </lineage>
</organism>
<sequence>MSDDAVSPTGTELKPWWKSAWLWTGGAVSVLAIGACVYFGMRLGTGPANDLAGIASFAAAVVSIVVTVVQGRRSSSATAHPPAVTHVNVQVSPSPVEPTTTPLSAHLLHVDETGTAPRVSQVPDAQLGVRSAVRQAEFGPTPYLERDVDDELTTAMRAGGMVVLYGPATAGKSRTATALLKRLFGDRHLYVPAEVGSLRALLDSGHQPQDAVVWLDNLEEYLGDRGIDRAVLSRLCPPGRGDVTVVATLRYEEYRKHGLDTEADQADDGKKPHPAGTALLRELKNQGRLFSLAADLSATERAGIARAQTDARPGDDRLSEAAESGRGFGEHLGAGEEMMQRWIGGGNILEKFGAAYISAAVDARRAGYHGPIPTDTLAELAEGYLLASFKERGNRPTSQDAVEWATQPVVGTETSTCLVPHRSGGYRAEDYLIDRAETPPSPLAGKPIREAIWPTVLSLADLEHLHAIGFAAYLADNHDIARTAWRRAAHAGDAQAMFDLGVMAAHRLNIIEAEAWWQKASKTKHYAAMLSLGGLLQKRGDTKQLETWWHNAVETGDAMTMFALCYLVEQHGDPELTESLWRKAVESGQFIVTFVLGPALCKHVDSRQVDSWCRAVGDAGGDKGMAILGHTLYLHGDTNAMETWLRNAIAAGTTSTVVVLGQLLRQEGKTEQASRWLHTANDAGDADAKKLLQIWTSEDEDGETASDSETPLPSSLPTHSPTL</sequence>
<feature type="region of interest" description="Disordered" evidence="1">
    <location>
        <begin position="695"/>
        <end position="723"/>
    </location>
</feature>
<evidence type="ECO:0000313" key="3">
    <source>
        <dbReference type="EMBL" id="TQL77702.1"/>
    </source>
</evidence>
<name>A0A543AYQ1_9ACTN</name>
<accession>A0A543AYQ1</accession>
<dbReference type="SUPFAM" id="SSF52540">
    <property type="entry name" value="P-loop containing nucleoside triphosphate hydrolases"/>
    <property type="match status" value="1"/>
</dbReference>
<evidence type="ECO:0000256" key="1">
    <source>
        <dbReference type="SAM" id="MobiDB-lite"/>
    </source>
</evidence>
<reference evidence="3 4" key="1">
    <citation type="submission" date="2019-06" db="EMBL/GenBank/DDBJ databases">
        <title>Sequencing the genomes of 1000 actinobacteria strains.</title>
        <authorList>
            <person name="Klenk H.-P."/>
        </authorList>
    </citation>
    <scope>NUCLEOTIDE SEQUENCE [LARGE SCALE GENOMIC DNA]</scope>
    <source>
        <strain evidence="3 4">DSM 45928</strain>
    </source>
</reference>
<keyword evidence="2" id="KW-0812">Transmembrane</keyword>
<comment type="caution">
    <text evidence="3">The sequence shown here is derived from an EMBL/GenBank/DDBJ whole genome shotgun (WGS) entry which is preliminary data.</text>
</comment>
<dbReference type="Gene3D" id="1.25.40.10">
    <property type="entry name" value="Tetratricopeptide repeat domain"/>
    <property type="match status" value="1"/>
</dbReference>
<gene>
    <name evidence="3" type="ORF">FB566_3265</name>
</gene>
<dbReference type="RefSeq" id="WP_142040993.1">
    <property type="nucleotide sequence ID" value="NZ_JBHTGS010000001.1"/>
</dbReference>